<protein>
    <submittedName>
        <fullName evidence="1">Uncharacterized protein</fullName>
    </submittedName>
</protein>
<evidence type="ECO:0000313" key="2">
    <source>
        <dbReference type="Proteomes" id="UP000236724"/>
    </source>
</evidence>
<gene>
    <name evidence="1" type="ORF">MBHS_01394</name>
</gene>
<dbReference type="Proteomes" id="UP000236724">
    <property type="component" value="Unassembled WGS sequence"/>
</dbReference>
<proteinExistence type="predicted"/>
<dbReference type="EMBL" id="FMSV02000347">
    <property type="protein sequence ID" value="SEH05540.1"/>
    <property type="molecule type" value="Genomic_DNA"/>
</dbReference>
<reference evidence="1 2" key="1">
    <citation type="submission" date="2016-10" db="EMBL/GenBank/DDBJ databases">
        <authorList>
            <person name="de Groot N.N."/>
        </authorList>
    </citation>
    <scope>NUCLEOTIDE SEQUENCE [LARGE SCALE GENOMIC DNA]</scope>
    <source>
        <strain evidence="1">MBHS1</strain>
    </source>
</reference>
<keyword evidence="2" id="KW-1185">Reference proteome</keyword>
<name>A0A1H6F5X2_9GAMM</name>
<accession>A0A1H6F5X2</accession>
<evidence type="ECO:0000313" key="1">
    <source>
        <dbReference type="EMBL" id="SEH05540.1"/>
    </source>
</evidence>
<organism evidence="1 2">
    <name type="scientific">Candidatus Venteria ishoeyi</name>
    <dbReference type="NCBI Taxonomy" id="1899563"/>
    <lineage>
        <taxon>Bacteria</taxon>
        <taxon>Pseudomonadati</taxon>
        <taxon>Pseudomonadota</taxon>
        <taxon>Gammaproteobacteria</taxon>
        <taxon>Thiotrichales</taxon>
        <taxon>Thiotrichaceae</taxon>
        <taxon>Venteria</taxon>
    </lineage>
</organism>
<dbReference type="AlphaFoldDB" id="A0A1H6F5X2"/>
<sequence length="155" mass="18003">MLVLFIKFPKVKEKDYYVRTTYSKLSNKIFALDMPGELLSKLSSMKDVIALKPMSKSDIITKVGSRGYVKIHKNPNIITNIGMNKKKKVIKKKVVKKEGPKHIIYYCNKCNSNFRRFTSSKTKLQCPYCSSKNISFVSKDYSTKKYDGKRIKKKR</sequence>